<dbReference type="AlphaFoldDB" id="L1IFW6"/>
<dbReference type="HOGENOM" id="CLU_2202048_0_0_1"/>
<evidence type="ECO:0000313" key="1">
    <source>
        <dbReference type="EMBL" id="EKX35138.1"/>
    </source>
</evidence>
<dbReference type="EnsemblProtists" id="EKX35138">
    <property type="protein sequence ID" value="EKX35138"/>
    <property type="gene ID" value="GUITHDRAFT_118685"/>
</dbReference>
<reference evidence="2" key="3">
    <citation type="submission" date="2016-03" db="UniProtKB">
        <authorList>
            <consortium name="EnsemblProtists"/>
        </authorList>
    </citation>
    <scope>IDENTIFICATION</scope>
</reference>
<reference evidence="3" key="2">
    <citation type="submission" date="2012-11" db="EMBL/GenBank/DDBJ databases">
        <authorList>
            <person name="Kuo A."/>
            <person name="Curtis B.A."/>
            <person name="Tanifuji G."/>
            <person name="Burki F."/>
            <person name="Gruber A."/>
            <person name="Irimia M."/>
            <person name="Maruyama S."/>
            <person name="Arias M.C."/>
            <person name="Ball S.G."/>
            <person name="Gile G.H."/>
            <person name="Hirakawa Y."/>
            <person name="Hopkins J.F."/>
            <person name="Rensing S.A."/>
            <person name="Schmutz J."/>
            <person name="Symeonidi A."/>
            <person name="Elias M."/>
            <person name="Eveleigh R.J."/>
            <person name="Herman E.K."/>
            <person name="Klute M.J."/>
            <person name="Nakayama T."/>
            <person name="Obornik M."/>
            <person name="Reyes-Prieto A."/>
            <person name="Armbrust E.V."/>
            <person name="Aves S.J."/>
            <person name="Beiko R.G."/>
            <person name="Coutinho P."/>
            <person name="Dacks J.B."/>
            <person name="Durnford D.G."/>
            <person name="Fast N.M."/>
            <person name="Green B.R."/>
            <person name="Grisdale C."/>
            <person name="Hempe F."/>
            <person name="Henrissat B."/>
            <person name="Hoppner M.P."/>
            <person name="Ishida K.-I."/>
            <person name="Kim E."/>
            <person name="Koreny L."/>
            <person name="Kroth P.G."/>
            <person name="Liu Y."/>
            <person name="Malik S.-B."/>
            <person name="Maier U.G."/>
            <person name="McRose D."/>
            <person name="Mock T."/>
            <person name="Neilson J.A."/>
            <person name="Onodera N.T."/>
            <person name="Poole A.M."/>
            <person name="Pritham E.J."/>
            <person name="Richards T.A."/>
            <person name="Rocap G."/>
            <person name="Roy S.W."/>
            <person name="Sarai C."/>
            <person name="Schaack S."/>
            <person name="Shirato S."/>
            <person name="Slamovits C.H."/>
            <person name="Spencer D.F."/>
            <person name="Suzuki S."/>
            <person name="Worden A.Z."/>
            <person name="Zauner S."/>
            <person name="Barry K."/>
            <person name="Bell C."/>
            <person name="Bharti A.K."/>
            <person name="Crow J.A."/>
            <person name="Grimwood J."/>
            <person name="Kramer R."/>
            <person name="Lindquist E."/>
            <person name="Lucas S."/>
            <person name="Salamov A."/>
            <person name="McFadden G.I."/>
            <person name="Lane C.E."/>
            <person name="Keeling P.J."/>
            <person name="Gray M.W."/>
            <person name="Grigoriev I.V."/>
            <person name="Archibald J.M."/>
        </authorList>
    </citation>
    <scope>NUCLEOTIDE SEQUENCE</scope>
    <source>
        <strain evidence="3">CCMP2712</strain>
    </source>
</reference>
<organism evidence="1">
    <name type="scientific">Guillardia theta (strain CCMP2712)</name>
    <name type="common">Cryptophyte</name>
    <dbReference type="NCBI Taxonomy" id="905079"/>
    <lineage>
        <taxon>Eukaryota</taxon>
        <taxon>Cryptophyceae</taxon>
        <taxon>Pyrenomonadales</taxon>
        <taxon>Geminigeraceae</taxon>
        <taxon>Guillardia</taxon>
    </lineage>
</organism>
<evidence type="ECO:0000313" key="3">
    <source>
        <dbReference type="Proteomes" id="UP000011087"/>
    </source>
</evidence>
<reference evidence="1 3" key="1">
    <citation type="journal article" date="2012" name="Nature">
        <title>Algal genomes reveal evolutionary mosaicism and the fate of nucleomorphs.</title>
        <authorList>
            <consortium name="DOE Joint Genome Institute"/>
            <person name="Curtis B.A."/>
            <person name="Tanifuji G."/>
            <person name="Burki F."/>
            <person name="Gruber A."/>
            <person name="Irimia M."/>
            <person name="Maruyama S."/>
            <person name="Arias M.C."/>
            <person name="Ball S.G."/>
            <person name="Gile G.H."/>
            <person name="Hirakawa Y."/>
            <person name="Hopkins J.F."/>
            <person name="Kuo A."/>
            <person name="Rensing S.A."/>
            <person name="Schmutz J."/>
            <person name="Symeonidi A."/>
            <person name="Elias M."/>
            <person name="Eveleigh R.J."/>
            <person name="Herman E.K."/>
            <person name="Klute M.J."/>
            <person name="Nakayama T."/>
            <person name="Obornik M."/>
            <person name="Reyes-Prieto A."/>
            <person name="Armbrust E.V."/>
            <person name="Aves S.J."/>
            <person name="Beiko R.G."/>
            <person name="Coutinho P."/>
            <person name="Dacks J.B."/>
            <person name="Durnford D.G."/>
            <person name="Fast N.M."/>
            <person name="Green B.R."/>
            <person name="Grisdale C.J."/>
            <person name="Hempel F."/>
            <person name="Henrissat B."/>
            <person name="Hoppner M.P."/>
            <person name="Ishida K."/>
            <person name="Kim E."/>
            <person name="Koreny L."/>
            <person name="Kroth P.G."/>
            <person name="Liu Y."/>
            <person name="Malik S.B."/>
            <person name="Maier U.G."/>
            <person name="McRose D."/>
            <person name="Mock T."/>
            <person name="Neilson J.A."/>
            <person name="Onodera N.T."/>
            <person name="Poole A.M."/>
            <person name="Pritham E.J."/>
            <person name="Richards T.A."/>
            <person name="Rocap G."/>
            <person name="Roy S.W."/>
            <person name="Sarai C."/>
            <person name="Schaack S."/>
            <person name="Shirato S."/>
            <person name="Slamovits C.H."/>
            <person name="Spencer D.F."/>
            <person name="Suzuki S."/>
            <person name="Worden A.Z."/>
            <person name="Zauner S."/>
            <person name="Barry K."/>
            <person name="Bell C."/>
            <person name="Bharti A.K."/>
            <person name="Crow J.A."/>
            <person name="Grimwood J."/>
            <person name="Kramer R."/>
            <person name="Lindquist E."/>
            <person name="Lucas S."/>
            <person name="Salamov A."/>
            <person name="McFadden G.I."/>
            <person name="Lane C.E."/>
            <person name="Keeling P.J."/>
            <person name="Gray M.W."/>
            <person name="Grigoriev I.V."/>
            <person name="Archibald J.M."/>
        </authorList>
    </citation>
    <scope>NUCLEOTIDE SEQUENCE</scope>
    <source>
        <strain evidence="1 3">CCMP2712</strain>
    </source>
</reference>
<gene>
    <name evidence="1" type="ORF">GUITHDRAFT_118685</name>
</gene>
<proteinExistence type="predicted"/>
<dbReference type="Proteomes" id="UP000011087">
    <property type="component" value="Unassembled WGS sequence"/>
</dbReference>
<evidence type="ECO:0000313" key="2">
    <source>
        <dbReference type="EnsemblProtists" id="EKX35138"/>
    </source>
</evidence>
<dbReference type="PaxDb" id="55529-EKX35138"/>
<accession>L1IFW6</accession>
<dbReference type="RefSeq" id="XP_005822118.1">
    <property type="nucleotide sequence ID" value="XM_005822061.1"/>
</dbReference>
<dbReference type="EMBL" id="JH993096">
    <property type="protein sequence ID" value="EKX35138.1"/>
    <property type="molecule type" value="Genomic_DNA"/>
</dbReference>
<sequence>MVCAYPTDGPWTGQTLQSLQATQRSYQTHAMLGVALGSKSFGVLGYGPHPLNCLAVVKAATLESEQPRQRLQRSGSEHVHSLVNRWTIASLIMPSLVYMERLAKSMFE</sequence>
<name>L1IFW6_GUITC</name>
<keyword evidence="3" id="KW-1185">Reference proteome</keyword>
<dbReference type="KEGG" id="gtt:GUITHDRAFT_118685"/>
<dbReference type="GeneID" id="17291870"/>
<protein>
    <submittedName>
        <fullName evidence="1 2">Uncharacterized protein</fullName>
    </submittedName>
</protein>